<dbReference type="EMBL" id="BTRK01000006">
    <property type="protein sequence ID" value="GMR56926.1"/>
    <property type="molecule type" value="Genomic_DNA"/>
</dbReference>
<comment type="caution">
    <text evidence="2">The sequence shown here is derived from an EMBL/GenBank/DDBJ whole genome shotgun (WGS) entry which is preliminary data.</text>
</comment>
<protein>
    <submittedName>
        <fullName evidence="2">Uncharacterized protein</fullName>
    </submittedName>
</protein>
<sequence>MDMLDCDETGTSVSDVGVTVDVAVGRRGNLIRNRSISDVVVIVDRWERIRKRSVSDVVVIHRLQRVNWRSTIADVVVAIIIGAAGRGAGRVLRVHRRVGDVLPVKVLPVVLVAGEIVASRVAVVVRVIEGLWNVVVAVIRVVVGAGIIRYESPSVVVAHVVDNVRRTLRSDNFAHSQGRRRHQQKTENGQLHGNNCSLLS</sequence>
<name>A0AAN5IBR0_9BILA</name>
<evidence type="ECO:0000256" key="1">
    <source>
        <dbReference type="SAM" id="MobiDB-lite"/>
    </source>
</evidence>
<evidence type="ECO:0000313" key="3">
    <source>
        <dbReference type="Proteomes" id="UP001328107"/>
    </source>
</evidence>
<feature type="non-terminal residue" evidence="2">
    <location>
        <position position="200"/>
    </location>
</feature>
<evidence type="ECO:0000313" key="2">
    <source>
        <dbReference type="EMBL" id="GMR56926.1"/>
    </source>
</evidence>
<feature type="compositionally biased region" description="Polar residues" evidence="1">
    <location>
        <begin position="186"/>
        <end position="200"/>
    </location>
</feature>
<accession>A0AAN5IBR0</accession>
<dbReference type="Proteomes" id="UP001328107">
    <property type="component" value="Unassembled WGS sequence"/>
</dbReference>
<keyword evidence="3" id="KW-1185">Reference proteome</keyword>
<feature type="region of interest" description="Disordered" evidence="1">
    <location>
        <begin position="174"/>
        <end position="200"/>
    </location>
</feature>
<dbReference type="AlphaFoldDB" id="A0AAN5IBR0"/>
<proteinExistence type="predicted"/>
<reference evidence="3" key="1">
    <citation type="submission" date="2022-10" db="EMBL/GenBank/DDBJ databases">
        <title>Genome assembly of Pristionchus species.</title>
        <authorList>
            <person name="Yoshida K."/>
            <person name="Sommer R.J."/>
        </authorList>
    </citation>
    <scope>NUCLEOTIDE SEQUENCE [LARGE SCALE GENOMIC DNA]</scope>
    <source>
        <strain evidence="3">RS5460</strain>
    </source>
</reference>
<gene>
    <name evidence="2" type="ORF">PMAYCL1PPCAC_27121</name>
</gene>
<organism evidence="2 3">
    <name type="scientific">Pristionchus mayeri</name>
    <dbReference type="NCBI Taxonomy" id="1317129"/>
    <lineage>
        <taxon>Eukaryota</taxon>
        <taxon>Metazoa</taxon>
        <taxon>Ecdysozoa</taxon>
        <taxon>Nematoda</taxon>
        <taxon>Chromadorea</taxon>
        <taxon>Rhabditida</taxon>
        <taxon>Rhabditina</taxon>
        <taxon>Diplogasteromorpha</taxon>
        <taxon>Diplogasteroidea</taxon>
        <taxon>Neodiplogasteridae</taxon>
        <taxon>Pristionchus</taxon>
    </lineage>
</organism>